<feature type="binding site" evidence="11">
    <location>
        <position position="121"/>
    </location>
    <ligand>
        <name>ATP</name>
        <dbReference type="ChEBI" id="CHEBI:30616"/>
    </ligand>
</feature>
<keyword evidence="11" id="KW-0479">Metal-binding</keyword>
<dbReference type="Proteomes" id="UP000002220">
    <property type="component" value="Chromosome"/>
</dbReference>
<accession>D5SYE2</accession>
<evidence type="ECO:0000256" key="11">
    <source>
        <dbReference type="HAMAP-Rule" id="MF_00109"/>
    </source>
</evidence>
<dbReference type="Gene3D" id="3.40.50.300">
    <property type="entry name" value="P-loop containing nucleotide triphosphate hydrolases"/>
    <property type="match status" value="1"/>
</dbReference>
<dbReference type="EC" id="2.7.1.71" evidence="3 11"/>
<evidence type="ECO:0000256" key="2">
    <source>
        <dbReference type="ARBA" id="ARBA00006997"/>
    </source>
</evidence>
<comment type="catalytic activity">
    <reaction evidence="10 11">
        <text>shikimate + ATP = 3-phosphoshikimate + ADP + H(+)</text>
        <dbReference type="Rhea" id="RHEA:13121"/>
        <dbReference type="ChEBI" id="CHEBI:15378"/>
        <dbReference type="ChEBI" id="CHEBI:30616"/>
        <dbReference type="ChEBI" id="CHEBI:36208"/>
        <dbReference type="ChEBI" id="CHEBI:145989"/>
        <dbReference type="ChEBI" id="CHEBI:456216"/>
        <dbReference type="EC" id="2.7.1.71"/>
    </reaction>
</comment>
<comment type="subunit">
    <text evidence="11">Monomer.</text>
</comment>
<feature type="binding site" evidence="11">
    <location>
        <position position="14"/>
    </location>
    <ligand>
        <name>Mg(2+)</name>
        <dbReference type="ChEBI" id="CHEBI:18420"/>
    </ligand>
</feature>
<dbReference type="PANTHER" id="PTHR21087">
    <property type="entry name" value="SHIKIMATE KINASE"/>
    <property type="match status" value="1"/>
</dbReference>
<dbReference type="InterPro" id="IPR000623">
    <property type="entry name" value="Shikimate_kinase/TSH1"/>
</dbReference>
<evidence type="ECO:0000313" key="12">
    <source>
        <dbReference type="EMBL" id="ADG67670.1"/>
    </source>
</evidence>
<dbReference type="InterPro" id="IPR023000">
    <property type="entry name" value="Shikimate_kinase_CS"/>
</dbReference>
<evidence type="ECO:0000256" key="3">
    <source>
        <dbReference type="ARBA" id="ARBA00012154"/>
    </source>
</evidence>
<dbReference type="UniPathway" id="UPA00053">
    <property type="reaction ID" value="UER00088"/>
</dbReference>
<feature type="binding site" evidence="11">
    <location>
        <position position="56"/>
    </location>
    <ligand>
        <name>substrate</name>
    </ligand>
</feature>
<name>D5SYE2_PLAL2</name>
<dbReference type="STRING" id="521674.Plim_1840"/>
<dbReference type="PANTHER" id="PTHR21087:SF16">
    <property type="entry name" value="SHIKIMATE KINASE 1, CHLOROPLASTIC"/>
    <property type="match status" value="1"/>
</dbReference>
<feature type="binding site" evidence="11">
    <location>
        <begin position="10"/>
        <end position="15"/>
    </location>
    <ligand>
        <name>ATP</name>
        <dbReference type="ChEBI" id="CHEBI:30616"/>
    </ligand>
</feature>
<feature type="binding site" evidence="11">
    <location>
        <position position="166"/>
    </location>
    <ligand>
        <name>ATP</name>
        <dbReference type="ChEBI" id="CHEBI:30616"/>
    </ligand>
</feature>
<keyword evidence="8 11" id="KW-0067">ATP-binding</keyword>
<evidence type="ECO:0000256" key="1">
    <source>
        <dbReference type="ARBA" id="ARBA00004842"/>
    </source>
</evidence>
<comment type="similarity">
    <text evidence="2 11">Belongs to the shikimate kinase family.</text>
</comment>
<dbReference type="GO" id="GO:0009073">
    <property type="term" value="P:aromatic amino acid family biosynthetic process"/>
    <property type="evidence" value="ECO:0007669"/>
    <property type="project" value="UniProtKB-KW"/>
</dbReference>
<dbReference type="InterPro" id="IPR031322">
    <property type="entry name" value="Shikimate/glucono_kinase"/>
</dbReference>
<keyword evidence="4 11" id="KW-0028">Amino-acid biosynthesis</keyword>
<dbReference type="GO" id="GO:0009423">
    <property type="term" value="P:chorismate biosynthetic process"/>
    <property type="evidence" value="ECO:0007669"/>
    <property type="project" value="UniProtKB-UniRule"/>
</dbReference>
<evidence type="ECO:0000256" key="6">
    <source>
        <dbReference type="ARBA" id="ARBA00022741"/>
    </source>
</evidence>
<dbReference type="GO" id="GO:0004765">
    <property type="term" value="F:shikimate kinase activity"/>
    <property type="evidence" value="ECO:0007669"/>
    <property type="project" value="UniProtKB-UniRule"/>
</dbReference>
<dbReference type="GO" id="GO:0005524">
    <property type="term" value="F:ATP binding"/>
    <property type="evidence" value="ECO:0007669"/>
    <property type="project" value="UniProtKB-UniRule"/>
</dbReference>
<evidence type="ECO:0000313" key="13">
    <source>
        <dbReference type="Proteomes" id="UP000002220"/>
    </source>
</evidence>
<keyword evidence="13" id="KW-1185">Reference proteome</keyword>
<comment type="pathway">
    <text evidence="1 11">Metabolic intermediate biosynthesis; chorismate biosynthesis; chorismate from D-erythrose 4-phosphate and phosphoenolpyruvate: step 5/7.</text>
</comment>
<feature type="binding site" evidence="11">
    <location>
        <position position="32"/>
    </location>
    <ligand>
        <name>substrate</name>
    </ligand>
</feature>
<evidence type="ECO:0000256" key="9">
    <source>
        <dbReference type="ARBA" id="ARBA00023141"/>
    </source>
</evidence>
<dbReference type="GO" id="GO:0008652">
    <property type="term" value="P:amino acid biosynthetic process"/>
    <property type="evidence" value="ECO:0007669"/>
    <property type="project" value="UniProtKB-KW"/>
</dbReference>
<dbReference type="GO" id="GO:0005829">
    <property type="term" value="C:cytosol"/>
    <property type="evidence" value="ECO:0007669"/>
    <property type="project" value="TreeGrafter"/>
</dbReference>
<dbReference type="PRINTS" id="PR01100">
    <property type="entry name" value="SHIKIMTKNASE"/>
</dbReference>
<dbReference type="SUPFAM" id="SSF52540">
    <property type="entry name" value="P-loop containing nucleoside triphosphate hydrolases"/>
    <property type="match status" value="1"/>
</dbReference>
<dbReference type="InterPro" id="IPR027417">
    <property type="entry name" value="P-loop_NTPase"/>
</dbReference>
<dbReference type="GO" id="GO:0000287">
    <property type="term" value="F:magnesium ion binding"/>
    <property type="evidence" value="ECO:0007669"/>
    <property type="project" value="UniProtKB-UniRule"/>
</dbReference>
<dbReference type="PROSITE" id="PS01128">
    <property type="entry name" value="SHIKIMATE_KINASE"/>
    <property type="match status" value="1"/>
</dbReference>
<comment type="cofactor">
    <cofactor evidence="11">
        <name>Mg(2+)</name>
        <dbReference type="ChEBI" id="CHEBI:18420"/>
    </cofactor>
    <text evidence="11">Binds 1 Mg(2+) ion per subunit.</text>
</comment>
<evidence type="ECO:0000256" key="5">
    <source>
        <dbReference type="ARBA" id="ARBA00022679"/>
    </source>
</evidence>
<dbReference type="KEGG" id="plm:Plim_1840"/>
<evidence type="ECO:0000256" key="4">
    <source>
        <dbReference type="ARBA" id="ARBA00022605"/>
    </source>
</evidence>
<evidence type="ECO:0000256" key="8">
    <source>
        <dbReference type="ARBA" id="ARBA00022840"/>
    </source>
</evidence>
<keyword evidence="6 11" id="KW-0547">Nucleotide-binding</keyword>
<keyword evidence="7 11" id="KW-0418">Kinase</keyword>
<dbReference type="CDD" id="cd00464">
    <property type="entry name" value="SK"/>
    <property type="match status" value="1"/>
</dbReference>
<keyword evidence="11" id="KW-0460">Magnesium</keyword>
<dbReference type="eggNOG" id="COG0703">
    <property type="taxonomic scope" value="Bacteria"/>
</dbReference>
<organism evidence="12 13">
    <name type="scientific">Planctopirus limnophila (strain ATCC 43296 / DSM 3776 / IFAM 1008 / Mu 290)</name>
    <name type="common">Planctomyces limnophilus</name>
    <dbReference type="NCBI Taxonomy" id="521674"/>
    <lineage>
        <taxon>Bacteria</taxon>
        <taxon>Pseudomonadati</taxon>
        <taxon>Planctomycetota</taxon>
        <taxon>Planctomycetia</taxon>
        <taxon>Planctomycetales</taxon>
        <taxon>Planctomycetaceae</taxon>
        <taxon>Planctopirus</taxon>
    </lineage>
</organism>
<dbReference type="HAMAP" id="MF_00109">
    <property type="entry name" value="Shikimate_kinase"/>
    <property type="match status" value="1"/>
</dbReference>
<feature type="binding site" evidence="11">
    <location>
        <position position="149"/>
    </location>
    <ligand>
        <name>substrate</name>
    </ligand>
</feature>
<dbReference type="RefSeq" id="WP_013110101.1">
    <property type="nucleotide sequence ID" value="NC_014148.1"/>
</dbReference>
<gene>
    <name evidence="11" type="primary">aroK</name>
    <name evidence="12" type="ordered locus">Plim_1840</name>
</gene>
<keyword evidence="9 11" id="KW-0057">Aromatic amino acid biosynthesis</keyword>
<dbReference type="HOGENOM" id="CLU_057607_4_0_0"/>
<dbReference type="Pfam" id="PF01202">
    <property type="entry name" value="SKI"/>
    <property type="match status" value="1"/>
</dbReference>
<reference evidence="12 13" key="1">
    <citation type="journal article" date="2010" name="Stand. Genomic Sci.">
        <title>Complete genome sequence of Planctomyces limnophilus type strain (Mu 290).</title>
        <authorList>
            <person name="Labutti K."/>
            <person name="Sikorski J."/>
            <person name="Schneider S."/>
            <person name="Nolan M."/>
            <person name="Lucas S."/>
            <person name="Glavina Del Rio T."/>
            <person name="Tice H."/>
            <person name="Cheng J.F."/>
            <person name="Goodwin L."/>
            <person name="Pitluck S."/>
            <person name="Liolios K."/>
            <person name="Ivanova N."/>
            <person name="Mavromatis K."/>
            <person name="Mikhailova N."/>
            <person name="Pati A."/>
            <person name="Chen A."/>
            <person name="Palaniappan K."/>
            <person name="Land M."/>
            <person name="Hauser L."/>
            <person name="Chang Y.J."/>
            <person name="Jeffries C.D."/>
            <person name="Tindall B.J."/>
            <person name="Rohde M."/>
            <person name="Goker M."/>
            <person name="Woyke T."/>
            <person name="Bristow J."/>
            <person name="Eisen J.A."/>
            <person name="Markowitz V."/>
            <person name="Hugenholtz P."/>
            <person name="Kyrpides N.C."/>
            <person name="Klenk H.P."/>
            <person name="Lapidus A."/>
        </authorList>
    </citation>
    <scope>NUCLEOTIDE SEQUENCE [LARGE SCALE GENOMIC DNA]</scope>
    <source>
        <strain evidence="13">ATCC 43296 / DSM 3776 / IFAM 1008 / 290</strain>
    </source>
</reference>
<dbReference type="OrthoDB" id="9800332at2"/>
<sequence>MKISLIGYRGTGKTTIGAKLAEDLHLGFIDADQLLQERAGRKISEIFATDGEPVFRQLEADLIHELANSKESFVLSTGGGVILRPENRAALQSAGPVVWLKATPRTICTRLKLDSATAHQRPALLAETKPDHTPEEQMLYEVTTLLARREPFYQETASFDVTTDERDETQIVREILEKLVDLKIQSHR</sequence>
<dbReference type="AlphaFoldDB" id="D5SYE2"/>
<keyword evidence="11" id="KW-0963">Cytoplasm</keyword>
<evidence type="ECO:0000256" key="7">
    <source>
        <dbReference type="ARBA" id="ARBA00022777"/>
    </source>
</evidence>
<comment type="subcellular location">
    <subcellularLocation>
        <location evidence="11">Cytoplasm</location>
    </subcellularLocation>
</comment>
<keyword evidence="5 11" id="KW-0808">Transferase</keyword>
<evidence type="ECO:0000256" key="10">
    <source>
        <dbReference type="ARBA" id="ARBA00048567"/>
    </source>
</evidence>
<dbReference type="EMBL" id="CP001744">
    <property type="protein sequence ID" value="ADG67670.1"/>
    <property type="molecule type" value="Genomic_DNA"/>
</dbReference>
<protein>
    <recommendedName>
        <fullName evidence="3 11">Shikimate kinase</fullName>
        <shortName evidence="11">SK</shortName>
        <ecNumber evidence="3 11">2.7.1.71</ecNumber>
    </recommendedName>
</protein>
<proteinExistence type="inferred from homology"/>
<feature type="binding site" evidence="11">
    <location>
        <position position="79"/>
    </location>
    <ligand>
        <name>substrate</name>
    </ligand>
</feature>
<comment type="function">
    <text evidence="11">Catalyzes the specific phosphorylation of the 3-hydroxyl group of shikimic acid using ATP as a cosubstrate.</text>
</comment>